<organism evidence="3 4">
    <name type="scientific">Aldrovandia affinis</name>
    <dbReference type="NCBI Taxonomy" id="143900"/>
    <lineage>
        <taxon>Eukaryota</taxon>
        <taxon>Metazoa</taxon>
        <taxon>Chordata</taxon>
        <taxon>Craniata</taxon>
        <taxon>Vertebrata</taxon>
        <taxon>Euteleostomi</taxon>
        <taxon>Actinopterygii</taxon>
        <taxon>Neopterygii</taxon>
        <taxon>Teleostei</taxon>
        <taxon>Notacanthiformes</taxon>
        <taxon>Halosauridae</taxon>
        <taxon>Aldrovandia</taxon>
    </lineage>
</organism>
<dbReference type="EMBL" id="JAINUG010000054">
    <property type="protein sequence ID" value="KAJ8404257.1"/>
    <property type="molecule type" value="Genomic_DNA"/>
</dbReference>
<feature type="region of interest" description="Disordered" evidence="1">
    <location>
        <begin position="81"/>
        <end position="107"/>
    </location>
</feature>
<dbReference type="InterPro" id="IPR001660">
    <property type="entry name" value="SAM"/>
</dbReference>
<dbReference type="Gene3D" id="1.10.150.50">
    <property type="entry name" value="Transcription Factor, Ets-1"/>
    <property type="match status" value="1"/>
</dbReference>
<reference evidence="3" key="1">
    <citation type="journal article" date="2023" name="Science">
        <title>Genome structures resolve the early diversification of teleost fishes.</title>
        <authorList>
            <person name="Parey E."/>
            <person name="Louis A."/>
            <person name="Montfort J."/>
            <person name="Bouchez O."/>
            <person name="Roques C."/>
            <person name="Iampietro C."/>
            <person name="Lluch J."/>
            <person name="Castinel A."/>
            <person name="Donnadieu C."/>
            <person name="Desvignes T."/>
            <person name="Floi Bucao C."/>
            <person name="Jouanno E."/>
            <person name="Wen M."/>
            <person name="Mejri S."/>
            <person name="Dirks R."/>
            <person name="Jansen H."/>
            <person name="Henkel C."/>
            <person name="Chen W.J."/>
            <person name="Zahm M."/>
            <person name="Cabau C."/>
            <person name="Klopp C."/>
            <person name="Thompson A.W."/>
            <person name="Robinson-Rechavi M."/>
            <person name="Braasch I."/>
            <person name="Lecointre G."/>
            <person name="Bobe J."/>
            <person name="Postlethwait J.H."/>
            <person name="Berthelot C."/>
            <person name="Roest Crollius H."/>
            <person name="Guiguen Y."/>
        </authorList>
    </citation>
    <scope>NUCLEOTIDE SEQUENCE</scope>
    <source>
        <strain evidence="3">NC1722</strain>
    </source>
</reference>
<dbReference type="Pfam" id="PF00536">
    <property type="entry name" value="SAM_1"/>
    <property type="match status" value="1"/>
</dbReference>
<dbReference type="SUPFAM" id="SSF47769">
    <property type="entry name" value="SAM/Pointed domain"/>
    <property type="match status" value="1"/>
</dbReference>
<feature type="domain" description="SAM" evidence="2">
    <location>
        <begin position="12"/>
        <end position="58"/>
    </location>
</feature>
<accession>A0AAD7SLK8</accession>
<dbReference type="PROSITE" id="PS50105">
    <property type="entry name" value="SAM_DOMAIN"/>
    <property type="match status" value="1"/>
</dbReference>
<evidence type="ECO:0000313" key="4">
    <source>
        <dbReference type="Proteomes" id="UP001221898"/>
    </source>
</evidence>
<dbReference type="PANTHER" id="PTHR16155">
    <property type="entry name" value="DED DOMAIN-CONTAINING PROTEIN"/>
    <property type="match status" value="1"/>
</dbReference>
<dbReference type="FunFam" id="1.10.150.50:FF:000126">
    <property type="entry name" value="Zmp:0000000735"/>
    <property type="match status" value="1"/>
</dbReference>
<name>A0AAD7SLK8_9TELE</name>
<proteinExistence type="predicted"/>
<evidence type="ECO:0000259" key="2">
    <source>
        <dbReference type="PROSITE" id="PS50105"/>
    </source>
</evidence>
<evidence type="ECO:0000256" key="1">
    <source>
        <dbReference type="SAM" id="MobiDB-lite"/>
    </source>
</evidence>
<comment type="caution">
    <text evidence="3">The sequence shown here is derived from an EMBL/GenBank/DDBJ whole genome shotgun (WGS) entry which is preliminary data.</text>
</comment>
<gene>
    <name evidence="3" type="ORF">AAFF_G00340300</name>
</gene>
<dbReference type="SMART" id="SM00454">
    <property type="entry name" value="SAM"/>
    <property type="match status" value="1"/>
</dbReference>
<keyword evidence="4" id="KW-1185">Reference proteome</keyword>
<sequence>MAEVHDKPVEKWTESDVSSWLRSIGVKEQYIQKLHEEEVDGKILKELTEDYLKKETGMKSGPALLIVKKRNELVESFQVHKPQKVKKTHASGLNTEAGRQNEEQGTDSKVSGFCGKYIQHHAANLHFMQNYKIPSDMSIREFESHLHLFEQTSWIFCNGRSDYRGNEAPCDEMTWIKTKITLLRESVSLICKQILPKGTFLVIFLLTSPVEKPLLHTFYEFFTDMEGHEDIICISECEDNYQKWKGFAGSVLQCRDGESF</sequence>
<dbReference type="GO" id="GO:0005737">
    <property type="term" value="C:cytoplasm"/>
    <property type="evidence" value="ECO:0007669"/>
    <property type="project" value="TreeGrafter"/>
</dbReference>
<dbReference type="PANTHER" id="PTHR16155:SF3">
    <property type="entry name" value="STERILE ALPHA MOTIF DOMAIN-CONTAINING PROTEIN 9-LIKE"/>
    <property type="match status" value="1"/>
</dbReference>
<dbReference type="AlphaFoldDB" id="A0AAD7SLK8"/>
<dbReference type="Proteomes" id="UP001221898">
    <property type="component" value="Unassembled WGS sequence"/>
</dbReference>
<protein>
    <recommendedName>
        <fullName evidence="2">SAM domain-containing protein</fullName>
    </recommendedName>
</protein>
<dbReference type="InterPro" id="IPR013761">
    <property type="entry name" value="SAM/pointed_sf"/>
</dbReference>
<evidence type="ECO:0000313" key="3">
    <source>
        <dbReference type="EMBL" id="KAJ8404257.1"/>
    </source>
</evidence>